<evidence type="ECO:0000256" key="9">
    <source>
        <dbReference type="ARBA" id="ARBA00022692"/>
    </source>
</evidence>
<dbReference type="Gene3D" id="1.20.120.1760">
    <property type="match status" value="1"/>
</dbReference>
<evidence type="ECO:0000256" key="5">
    <source>
        <dbReference type="ARBA" id="ARBA00013170"/>
    </source>
</evidence>
<protein>
    <recommendedName>
        <fullName evidence="6 16">CDP-diacylglycerol--glycerol-3-phosphate 3-phosphatidyltransferase</fullName>
        <ecNumber evidence="5 16">2.7.8.5</ecNumber>
    </recommendedName>
</protein>
<evidence type="ECO:0000313" key="19">
    <source>
        <dbReference type="EMBL" id="RCL73873.1"/>
    </source>
</evidence>
<keyword evidence="7" id="KW-0444">Lipid biosynthesis</keyword>
<evidence type="ECO:0000256" key="1">
    <source>
        <dbReference type="ARBA" id="ARBA00004141"/>
    </source>
</evidence>
<comment type="pathway">
    <text evidence="2">Phospholipid metabolism; phosphatidylglycerol biosynthesis; phosphatidylglycerol from CDP-diacylglycerol: step 1/2.</text>
</comment>
<evidence type="ECO:0000256" key="16">
    <source>
        <dbReference type="NCBIfam" id="TIGR00560"/>
    </source>
</evidence>
<reference evidence="19 20" key="1">
    <citation type="journal article" date="2018" name="Microbiome">
        <title>Fine metagenomic profile of the Mediterranean stratified and mixed water columns revealed by assembly and recruitment.</title>
        <authorList>
            <person name="Haro-Moreno J.M."/>
            <person name="Lopez-Perez M."/>
            <person name="De La Torre J.R."/>
            <person name="Picazo A."/>
            <person name="Camacho A."/>
            <person name="Rodriguez-Valera F."/>
        </authorList>
    </citation>
    <scope>NUCLEOTIDE SEQUENCE [LARGE SCALE GENOMIC DNA]</scope>
    <source>
        <strain evidence="19">MED-G57</strain>
    </source>
</reference>
<evidence type="ECO:0000256" key="11">
    <source>
        <dbReference type="ARBA" id="ARBA00023098"/>
    </source>
</evidence>
<keyword evidence="14" id="KW-1208">Phospholipid metabolism</keyword>
<dbReference type="PIRSF" id="PIRSF000847">
    <property type="entry name" value="Phos_ph_gly_syn"/>
    <property type="match status" value="1"/>
</dbReference>
<comment type="caution">
    <text evidence="19">The sequence shown here is derived from an EMBL/GenBank/DDBJ whole genome shotgun (WGS) entry which is preliminary data.</text>
</comment>
<keyword evidence="11" id="KW-0443">Lipid metabolism</keyword>
<dbReference type="Pfam" id="PF01066">
    <property type="entry name" value="CDP-OH_P_transf"/>
    <property type="match status" value="1"/>
</dbReference>
<evidence type="ECO:0000256" key="7">
    <source>
        <dbReference type="ARBA" id="ARBA00022516"/>
    </source>
</evidence>
<keyword evidence="13" id="KW-0594">Phospholipid biosynthesis</keyword>
<evidence type="ECO:0000256" key="6">
    <source>
        <dbReference type="ARBA" id="ARBA00014944"/>
    </source>
</evidence>
<sequence length="192" mass="21565">MKSNLFLLPNLITISRLLCIPLILVFYLSGIDSLKILSLIIFLYASISDFIDGYLARRLNQITLIGKILDPIADKLLVILTFMLFLTEDFINILTITGILIIIAREIAIMTIREIFAHQNIQIDVIGLSKIKTTIQFIALTLLFITSLFASDVIILLQLTNSAILFGAMISLVTLVLYIRNINLILNKATKK</sequence>
<dbReference type="PROSITE" id="PS00379">
    <property type="entry name" value="CDP_ALCOHOL_P_TRANSF"/>
    <property type="match status" value="1"/>
</dbReference>
<dbReference type="InterPro" id="IPR050324">
    <property type="entry name" value="CDP-alcohol_PTase-I"/>
</dbReference>
<gene>
    <name evidence="19" type="primary">pgsA</name>
    <name evidence="19" type="ORF">DBW71_02035</name>
</gene>
<evidence type="ECO:0000256" key="15">
    <source>
        <dbReference type="ARBA" id="ARBA00048586"/>
    </source>
</evidence>
<keyword evidence="8 17" id="KW-0808">Transferase</keyword>
<keyword evidence="9 18" id="KW-0812">Transmembrane</keyword>
<keyword evidence="10 18" id="KW-1133">Transmembrane helix</keyword>
<evidence type="ECO:0000256" key="18">
    <source>
        <dbReference type="SAM" id="Phobius"/>
    </source>
</evidence>
<dbReference type="NCBIfam" id="TIGR00560">
    <property type="entry name" value="pgsA"/>
    <property type="match status" value="1"/>
</dbReference>
<comment type="catalytic activity">
    <reaction evidence="15">
        <text>a CDP-1,2-diacyl-sn-glycerol + sn-glycerol 3-phosphate = a 1,2-diacyl-sn-glycero-3-phospho-(1'-sn-glycero-3'-phosphate) + CMP + H(+)</text>
        <dbReference type="Rhea" id="RHEA:12593"/>
        <dbReference type="ChEBI" id="CHEBI:15378"/>
        <dbReference type="ChEBI" id="CHEBI:57597"/>
        <dbReference type="ChEBI" id="CHEBI:58332"/>
        <dbReference type="ChEBI" id="CHEBI:60110"/>
        <dbReference type="ChEBI" id="CHEBI:60377"/>
        <dbReference type="EC" id="2.7.8.5"/>
    </reaction>
</comment>
<evidence type="ECO:0000256" key="17">
    <source>
        <dbReference type="RuleBase" id="RU003750"/>
    </source>
</evidence>
<name>A0A368DRG2_9PROT</name>
<feature type="transmembrane region" description="Helical" evidence="18">
    <location>
        <begin position="137"/>
        <end position="157"/>
    </location>
</feature>
<dbReference type="GO" id="GO:0008444">
    <property type="term" value="F:CDP-diacylglycerol-glycerol-3-phosphate 3-phosphatidyltransferase activity"/>
    <property type="evidence" value="ECO:0007669"/>
    <property type="project" value="UniProtKB-UniRule"/>
</dbReference>
<dbReference type="InterPro" id="IPR043130">
    <property type="entry name" value="CDP-OH_PTrfase_TM_dom"/>
</dbReference>
<keyword evidence="12 18" id="KW-0472">Membrane</keyword>
<dbReference type="Proteomes" id="UP000253570">
    <property type="component" value="Unassembled WGS sequence"/>
</dbReference>
<comment type="similarity">
    <text evidence="4 17">Belongs to the CDP-alcohol phosphatidyltransferase class-I family.</text>
</comment>
<accession>A0A368DRG2</accession>
<dbReference type="InterPro" id="IPR000462">
    <property type="entry name" value="CDP-OH_P_trans"/>
</dbReference>
<organism evidence="19 20">
    <name type="scientific">PS1 clade bacterium</name>
    <dbReference type="NCBI Taxonomy" id="2175152"/>
    <lineage>
        <taxon>Bacteria</taxon>
        <taxon>Pseudomonadati</taxon>
        <taxon>Pseudomonadota</taxon>
        <taxon>Alphaproteobacteria</taxon>
        <taxon>PS1 clade</taxon>
    </lineage>
</organism>
<evidence type="ECO:0000313" key="20">
    <source>
        <dbReference type="Proteomes" id="UP000253570"/>
    </source>
</evidence>
<comment type="subcellular location">
    <subcellularLocation>
        <location evidence="1">Membrane</location>
        <topology evidence="1">Multi-pass membrane protein</topology>
    </subcellularLocation>
</comment>
<feature type="transmembrane region" description="Helical" evidence="18">
    <location>
        <begin position="36"/>
        <end position="56"/>
    </location>
</feature>
<evidence type="ECO:0000256" key="13">
    <source>
        <dbReference type="ARBA" id="ARBA00023209"/>
    </source>
</evidence>
<dbReference type="AlphaFoldDB" id="A0A368DRG2"/>
<dbReference type="EC" id="2.7.8.5" evidence="5 16"/>
<comment type="pathway">
    <text evidence="3">Lipid metabolism.</text>
</comment>
<proteinExistence type="inferred from homology"/>
<dbReference type="EMBL" id="QOQD01000004">
    <property type="protein sequence ID" value="RCL73873.1"/>
    <property type="molecule type" value="Genomic_DNA"/>
</dbReference>
<dbReference type="InterPro" id="IPR004570">
    <property type="entry name" value="Phosphatidylglycerol_P_synth"/>
</dbReference>
<evidence type="ECO:0000256" key="14">
    <source>
        <dbReference type="ARBA" id="ARBA00023264"/>
    </source>
</evidence>
<dbReference type="InterPro" id="IPR048254">
    <property type="entry name" value="CDP_ALCOHOL_P_TRANSF_CS"/>
</dbReference>
<feature type="transmembrane region" description="Helical" evidence="18">
    <location>
        <begin position="163"/>
        <end position="186"/>
    </location>
</feature>
<evidence type="ECO:0000256" key="4">
    <source>
        <dbReference type="ARBA" id="ARBA00010441"/>
    </source>
</evidence>
<dbReference type="PANTHER" id="PTHR14269:SF62">
    <property type="entry name" value="CDP-DIACYLGLYCEROL--GLYCEROL-3-PHOSPHATE 3-PHOSPHATIDYLTRANSFERASE 1, CHLOROPLASTIC"/>
    <property type="match status" value="1"/>
</dbReference>
<evidence type="ECO:0000256" key="2">
    <source>
        <dbReference type="ARBA" id="ARBA00005042"/>
    </source>
</evidence>
<dbReference type="PANTHER" id="PTHR14269">
    <property type="entry name" value="CDP-DIACYLGLYCEROL--GLYCEROL-3-PHOSPHATE 3-PHOSPHATIDYLTRANSFERASE-RELATED"/>
    <property type="match status" value="1"/>
</dbReference>
<evidence type="ECO:0000256" key="8">
    <source>
        <dbReference type="ARBA" id="ARBA00022679"/>
    </source>
</evidence>
<dbReference type="GO" id="GO:0046474">
    <property type="term" value="P:glycerophospholipid biosynthetic process"/>
    <property type="evidence" value="ECO:0007669"/>
    <property type="project" value="TreeGrafter"/>
</dbReference>
<feature type="transmembrane region" description="Helical" evidence="18">
    <location>
        <begin position="76"/>
        <end position="103"/>
    </location>
</feature>
<dbReference type="GO" id="GO:0016020">
    <property type="term" value="C:membrane"/>
    <property type="evidence" value="ECO:0007669"/>
    <property type="project" value="UniProtKB-SubCell"/>
</dbReference>
<evidence type="ECO:0000256" key="12">
    <source>
        <dbReference type="ARBA" id="ARBA00023136"/>
    </source>
</evidence>
<evidence type="ECO:0000256" key="3">
    <source>
        <dbReference type="ARBA" id="ARBA00005189"/>
    </source>
</evidence>
<evidence type="ECO:0000256" key="10">
    <source>
        <dbReference type="ARBA" id="ARBA00022989"/>
    </source>
</evidence>
<feature type="transmembrane region" description="Helical" evidence="18">
    <location>
        <begin position="6"/>
        <end position="29"/>
    </location>
</feature>